<evidence type="ECO:0000313" key="2">
    <source>
        <dbReference type="Proteomes" id="UP001367508"/>
    </source>
</evidence>
<proteinExistence type="predicted"/>
<sequence length="96" mass="10838">MEKSGQVVVMMESVEIFTVVKISCETSSLGDHDVFCKETISQEKLKLENDNENLLSRRSSNPNVLPMDEESAFISIKGILWLTNGSTPWIMDYDHA</sequence>
<keyword evidence="2" id="KW-1185">Reference proteome</keyword>
<dbReference type="AlphaFoldDB" id="A0AAN9JWH1"/>
<organism evidence="1 2">
    <name type="scientific">Canavalia gladiata</name>
    <name type="common">Sword bean</name>
    <name type="synonym">Dolichos gladiatus</name>
    <dbReference type="NCBI Taxonomy" id="3824"/>
    <lineage>
        <taxon>Eukaryota</taxon>
        <taxon>Viridiplantae</taxon>
        <taxon>Streptophyta</taxon>
        <taxon>Embryophyta</taxon>
        <taxon>Tracheophyta</taxon>
        <taxon>Spermatophyta</taxon>
        <taxon>Magnoliopsida</taxon>
        <taxon>eudicotyledons</taxon>
        <taxon>Gunneridae</taxon>
        <taxon>Pentapetalae</taxon>
        <taxon>rosids</taxon>
        <taxon>fabids</taxon>
        <taxon>Fabales</taxon>
        <taxon>Fabaceae</taxon>
        <taxon>Papilionoideae</taxon>
        <taxon>50 kb inversion clade</taxon>
        <taxon>NPAAA clade</taxon>
        <taxon>indigoferoid/millettioid clade</taxon>
        <taxon>Phaseoleae</taxon>
        <taxon>Canavalia</taxon>
    </lineage>
</organism>
<dbReference type="Proteomes" id="UP001367508">
    <property type="component" value="Unassembled WGS sequence"/>
</dbReference>
<comment type="caution">
    <text evidence="1">The sequence shown here is derived from an EMBL/GenBank/DDBJ whole genome shotgun (WGS) entry which is preliminary data.</text>
</comment>
<name>A0AAN9JWH1_CANGL</name>
<reference evidence="1 2" key="1">
    <citation type="submission" date="2024-01" db="EMBL/GenBank/DDBJ databases">
        <title>The genomes of 5 underutilized Papilionoideae crops provide insights into root nodulation and disease resistanc.</title>
        <authorList>
            <person name="Jiang F."/>
        </authorList>
    </citation>
    <scope>NUCLEOTIDE SEQUENCE [LARGE SCALE GENOMIC DNA]</scope>
    <source>
        <strain evidence="1">LVBAO_FW01</strain>
        <tissue evidence="1">Leaves</tissue>
    </source>
</reference>
<accession>A0AAN9JWH1</accession>
<protein>
    <submittedName>
        <fullName evidence="1">Uncharacterized protein</fullName>
    </submittedName>
</protein>
<gene>
    <name evidence="1" type="ORF">VNO77_44764</name>
</gene>
<dbReference type="EMBL" id="JAYMYQ010000011">
    <property type="protein sequence ID" value="KAK7306805.1"/>
    <property type="molecule type" value="Genomic_DNA"/>
</dbReference>
<evidence type="ECO:0000313" key="1">
    <source>
        <dbReference type="EMBL" id="KAK7306805.1"/>
    </source>
</evidence>